<organism evidence="3 4">
    <name type="scientific">Corchorus capsularis</name>
    <name type="common">Jute</name>
    <dbReference type="NCBI Taxonomy" id="210143"/>
    <lineage>
        <taxon>Eukaryota</taxon>
        <taxon>Viridiplantae</taxon>
        <taxon>Streptophyta</taxon>
        <taxon>Embryophyta</taxon>
        <taxon>Tracheophyta</taxon>
        <taxon>Spermatophyta</taxon>
        <taxon>Magnoliopsida</taxon>
        <taxon>eudicotyledons</taxon>
        <taxon>Gunneridae</taxon>
        <taxon>Pentapetalae</taxon>
        <taxon>rosids</taxon>
        <taxon>malvids</taxon>
        <taxon>Malvales</taxon>
        <taxon>Malvaceae</taxon>
        <taxon>Grewioideae</taxon>
        <taxon>Apeibeae</taxon>
        <taxon>Corchorus</taxon>
    </lineage>
</organism>
<sequence>MSFQGRNRARNSSQSNRQEWVPRGSPSTTTTEVSSSPATSDPTPTPNVKPTAAPRNENRSRQFGRSMNYRRDREKERSENHVVVRKEIDPNLPQLVQEIQDKLIKSTVECMICYDMVRSVILVHALLVRHLLHQDCVLVGKKLSPLDVLIESLFLLAVSAVISFLSVGAIGVSGYAIWDLVILARF</sequence>
<evidence type="ECO:0000256" key="1">
    <source>
        <dbReference type="SAM" id="MobiDB-lite"/>
    </source>
</evidence>
<dbReference type="AlphaFoldDB" id="A0A1R3GH41"/>
<evidence type="ECO:0000313" key="3">
    <source>
        <dbReference type="EMBL" id="OMO57403.1"/>
    </source>
</evidence>
<dbReference type="STRING" id="210143.A0A1R3GH41"/>
<gene>
    <name evidence="3" type="ORF">CCACVL1_25787</name>
</gene>
<dbReference type="EMBL" id="AWWV01014358">
    <property type="protein sequence ID" value="OMO57403.1"/>
    <property type="molecule type" value="Genomic_DNA"/>
</dbReference>
<keyword evidence="2" id="KW-0812">Transmembrane</keyword>
<feature type="transmembrane region" description="Helical" evidence="2">
    <location>
        <begin position="152"/>
        <end position="178"/>
    </location>
</feature>
<reference evidence="3 4" key="1">
    <citation type="submission" date="2013-09" db="EMBL/GenBank/DDBJ databases">
        <title>Corchorus capsularis genome sequencing.</title>
        <authorList>
            <person name="Alam M."/>
            <person name="Haque M.S."/>
            <person name="Islam M.S."/>
            <person name="Emdad E.M."/>
            <person name="Islam M.M."/>
            <person name="Ahmed B."/>
            <person name="Halim A."/>
            <person name="Hossen Q.M.M."/>
            <person name="Hossain M.Z."/>
            <person name="Ahmed R."/>
            <person name="Khan M.M."/>
            <person name="Islam R."/>
            <person name="Rashid M.M."/>
            <person name="Khan S.A."/>
            <person name="Rahman M.S."/>
            <person name="Alam M."/>
        </authorList>
    </citation>
    <scope>NUCLEOTIDE SEQUENCE [LARGE SCALE GENOMIC DNA]</scope>
    <source>
        <strain evidence="4">cv. CVL-1</strain>
        <tissue evidence="3">Whole seedling</tissue>
    </source>
</reference>
<evidence type="ECO:0000313" key="4">
    <source>
        <dbReference type="Proteomes" id="UP000188268"/>
    </source>
</evidence>
<proteinExistence type="predicted"/>
<feature type="compositionally biased region" description="Low complexity" evidence="1">
    <location>
        <begin position="1"/>
        <end position="18"/>
    </location>
</feature>
<dbReference type="Gramene" id="OMO57403">
    <property type="protein sequence ID" value="OMO57403"/>
    <property type="gene ID" value="CCACVL1_25787"/>
</dbReference>
<name>A0A1R3GH41_COCAP</name>
<comment type="caution">
    <text evidence="3">The sequence shown here is derived from an EMBL/GenBank/DDBJ whole genome shotgun (WGS) entry which is preliminary data.</text>
</comment>
<dbReference type="Proteomes" id="UP000188268">
    <property type="component" value="Unassembled WGS sequence"/>
</dbReference>
<accession>A0A1R3GH41</accession>
<feature type="compositionally biased region" description="Basic and acidic residues" evidence="1">
    <location>
        <begin position="69"/>
        <end position="80"/>
    </location>
</feature>
<protein>
    <submittedName>
        <fullName evidence="3">NF-X1-type zinc finger protein NFXL1-like protein</fullName>
    </submittedName>
</protein>
<keyword evidence="2" id="KW-1133">Transmembrane helix</keyword>
<keyword evidence="2" id="KW-0472">Membrane</keyword>
<keyword evidence="4" id="KW-1185">Reference proteome</keyword>
<feature type="region of interest" description="Disordered" evidence="1">
    <location>
        <begin position="1"/>
        <end position="80"/>
    </location>
</feature>
<dbReference type="OrthoDB" id="1741387at2759"/>
<evidence type="ECO:0000256" key="2">
    <source>
        <dbReference type="SAM" id="Phobius"/>
    </source>
</evidence>
<feature type="compositionally biased region" description="Low complexity" evidence="1">
    <location>
        <begin position="25"/>
        <end position="42"/>
    </location>
</feature>